<dbReference type="Proteomes" id="UP000549394">
    <property type="component" value="Unassembled WGS sequence"/>
</dbReference>
<proteinExistence type="predicted"/>
<evidence type="ECO:0000313" key="1">
    <source>
        <dbReference type="EMBL" id="CAD5110625.1"/>
    </source>
</evidence>
<sequence length="755" mass="88174">MMYLTKGTLALSLCLSFIVFYYAFKNLSIGSSFNFDTLNILDNSKVCYMGEWLLINNSTVQAKVEALRNLKRFDCTFTEIYRNFKDNTVYLSAETHRLVFNGPEKKFHMRNNFYDVRCWNKYSDYHTTIAKLGKGSTMTPTKSQSTKIEEDGCKFPFIDFFHPSLYRRYKDLGNYKCKGLHMTYLVDGILRYNETDINTFVNKKIAIDFNCSVSQIVRKAESYNDYIFYRNLTDSLKIPFEFIRVKCFNKSGSVFHTDYHAQIIKKNKGIKVIPKDEKNSKDKLNVLIVGMDSTSRGNFVRHMPKLRSFLKDEMKAVEMKRFNKVQKNTVVNIMPLMTGSYLREIERKFVNESSPFSRRFYDDEIDNFIWKEYSKLGYFTLMAEDAYYMATFNYLTRGFRNPPTDYYYRPLAIASEKANYDLCAGNKLKSKRIVDYTNEFINKFKDEKYFAFVFGTQVTHDNNNGLSRVKDLYWDFITNNYYKGVLNNTLLIVMGDHGPRWGYVRSSQFGWFEDMMPAMYVAFPPWFRKKYPRHIANLEENSERLMTFFDLHQMLLDVLHFRGNEADRELDSSNRAISPFSEIPRKRDCKAANVSEEFCICQNSIKISPDLNEVKTAAQAIITFINDLLEKKEKGKCVRLSLETVKSASLLIDKENATKLFKSSKAKEKIAGKLKEVKLNLVISVSPSQAVFEAHVSCKGKKLTTCKATEHISRLNLYKNQSYCVRKKLKEFCLCKNQLISSKNETMIFPEIDKL</sequence>
<name>A0A7I8V4P5_9ANNE</name>
<keyword evidence="2" id="KW-1185">Reference proteome</keyword>
<dbReference type="InterPro" id="IPR004245">
    <property type="entry name" value="DUF229"/>
</dbReference>
<dbReference type="SUPFAM" id="SSF53649">
    <property type="entry name" value="Alkaline phosphatase-like"/>
    <property type="match status" value="1"/>
</dbReference>
<dbReference type="PANTHER" id="PTHR10974:SF6">
    <property type="entry name" value="PROTEIN CBG19234"/>
    <property type="match status" value="1"/>
</dbReference>
<gene>
    <name evidence="1" type="ORF">DGYR_LOCUS4</name>
</gene>
<dbReference type="AlphaFoldDB" id="A0A7I8V4P5"/>
<dbReference type="GO" id="GO:0005615">
    <property type="term" value="C:extracellular space"/>
    <property type="evidence" value="ECO:0007669"/>
    <property type="project" value="TreeGrafter"/>
</dbReference>
<dbReference type="Gene3D" id="3.40.720.10">
    <property type="entry name" value="Alkaline Phosphatase, subunit A"/>
    <property type="match status" value="1"/>
</dbReference>
<accession>A0A7I8V4P5</accession>
<dbReference type="PANTHER" id="PTHR10974">
    <property type="entry name" value="FI08016P-RELATED"/>
    <property type="match status" value="1"/>
</dbReference>
<comment type="caution">
    <text evidence="1">The sequence shown here is derived from an EMBL/GenBank/DDBJ whole genome shotgun (WGS) entry which is preliminary data.</text>
</comment>
<dbReference type="Pfam" id="PF02995">
    <property type="entry name" value="DUF229"/>
    <property type="match status" value="1"/>
</dbReference>
<protein>
    <submittedName>
        <fullName evidence="1">DgyrCDS12</fullName>
    </submittedName>
</protein>
<dbReference type="InterPro" id="IPR017850">
    <property type="entry name" value="Alkaline_phosphatase_core_sf"/>
</dbReference>
<reference evidence="1 2" key="1">
    <citation type="submission" date="2020-08" db="EMBL/GenBank/DDBJ databases">
        <authorList>
            <person name="Hejnol A."/>
        </authorList>
    </citation>
    <scope>NUCLEOTIDE SEQUENCE [LARGE SCALE GENOMIC DNA]</scope>
</reference>
<dbReference type="OrthoDB" id="413313at2759"/>
<evidence type="ECO:0000313" key="2">
    <source>
        <dbReference type="Proteomes" id="UP000549394"/>
    </source>
</evidence>
<dbReference type="FunFam" id="3.40.720.10:FF:000017">
    <property type="entry name" value="Predicted protein"/>
    <property type="match status" value="1"/>
</dbReference>
<dbReference type="CDD" id="cd16021">
    <property type="entry name" value="ALP_like"/>
    <property type="match status" value="1"/>
</dbReference>
<organism evidence="1 2">
    <name type="scientific">Dimorphilus gyrociliatus</name>
    <dbReference type="NCBI Taxonomy" id="2664684"/>
    <lineage>
        <taxon>Eukaryota</taxon>
        <taxon>Metazoa</taxon>
        <taxon>Spiralia</taxon>
        <taxon>Lophotrochozoa</taxon>
        <taxon>Annelida</taxon>
        <taxon>Polychaeta</taxon>
        <taxon>Polychaeta incertae sedis</taxon>
        <taxon>Dinophilidae</taxon>
        <taxon>Dimorphilus</taxon>
    </lineage>
</organism>
<dbReference type="EMBL" id="CAJFCJ010000001">
    <property type="protein sequence ID" value="CAD5110625.1"/>
    <property type="molecule type" value="Genomic_DNA"/>
</dbReference>